<protein>
    <submittedName>
        <fullName evidence="1">Uncharacterized protein</fullName>
    </submittedName>
</protein>
<dbReference type="Proteomes" id="UP001385951">
    <property type="component" value="Unassembled WGS sequence"/>
</dbReference>
<sequence>MHFPKLPIFRNKKAGPLVKPRCLHVVVDRNGNIIAQSNNIVDINVPSLRQFDALLYYGDVPADKYAGSLIPLHIAASSDDIKYRAEGFEMKEDRWRFLREEREYERGATRGWNVTTKDSN</sequence>
<evidence type="ECO:0000313" key="2">
    <source>
        <dbReference type="Proteomes" id="UP001385951"/>
    </source>
</evidence>
<evidence type="ECO:0000313" key="1">
    <source>
        <dbReference type="EMBL" id="KAK7691396.1"/>
    </source>
</evidence>
<name>A0AAW0GPG3_9APHY</name>
<gene>
    <name evidence="1" type="ORF">QCA50_004795</name>
</gene>
<dbReference type="EMBL" id="JASBNA010000005">
    <property type="protein sequence ID" value="KAK7691396.1"/>
    <property type="molecule type" value="Genomic_DNA"/>
</dbReference>
<keyword evidence="2" id="KW-1185">Reference proteome</keyword>
<reference evidence="1 2" key="1">
    <citation type="submission" date="2022-09" db="EMBL/GenBank/DDBJ databases">
        <authorList>
            <person name="Palmer J.M."/>
        </authorList>
    </citation>
    <scope>NUCLEOTIDE SEQUENCE [LARGE SCALE GENOMIC DNA]</scope>
    <source>
        <strain evidence="1 2">DSM 7382</strain>
    </source>
</reference>
<organism evidence="1 2">
    <name type="scientific">Cerrena zonata</name>
    <dbReference type="NCBI Taxonomy" id="2478898"/>
    <lineage>
        <taxon>Eukaryota</taxon>
        <taxon>Fungi</taxon>
        <taxon>Dikarya</taxon>
        <taxon>Basidiomycota</taxon>
        <taxon>Agaricomycotina</taxon>
        <taxon>Agaricomycetes</taxon>
        <taxon>Polyporales</taxon>
        <taxon>Cerrenaceae</taxon>
        <taxon>Cerrena</taxon>
    </lineage>
</organism>
<proteinExistence type="predicted"/>
<comment type="caution">
    <text evidence="1">The sequence shown here is derived from an EMBL/GenBank/DDBJ whole genome shotgun (WGS) entry which is preliminary data.</text>
</comment>
<dbReference type="AlphaFoldDB" id="A0AAW0GPG3"/>
<accession>A0AAW0GPG3</accession>